<name>A0A2V3DT74_9MICC</name>
<keyword evidence="2" id="KW-1185">Reference proteome</keyword>
<dbReference type="Pfam" id="PF13714">
    <property type="entry name" value="PEP_mutase"/>
    <property type="match status" value="1"/>
</dbReference>
<proteinExistence type="predicted"/>
<organism evidence="1 2">
    <name type="scientific">Arthrobacter psychrochitiniphilus</name>
    <dbReference type="NCBI Taxonomy" id="291045"/>
    <lineage>
        <taxon>Bacteria</taxon>
        <taxon>Bacillati</taxon>
        <taxon>Actinomycetota</taxon>
        <taxon>Actinomycetes</taxon>
        <taxon>Micrococcales</taxon>
        <taxon>Micrococcaceae</taxon>
        <taxon>Arthrobacter</taxon>
    </lineage>
</organism>
<dbReference type="Gene3D" id="3.20.20.60">
    <property type="entry name" value="Phosphoenolpyruvate-binding domains"/>
    <property type="match status" value="1"/>
</dbReference>
<protein>
    <submittedName>
        <fullName evidence="1">Uncharacterized protein</fullName>
    </submittedName>
</protein>
<reference evidence="1 2" key="1">
    <citation type="submission" date="2018-05" db="EMBL/GenBank/DDBJ databases">
        <title>Genetic diversity of glacier-inhabiting Cryobacterium bacteria in China and description of Cryobacterium mengkeensis sp. nov. and Arthrobacter glacialis sp. nov.</title>
        <authorList>
            <person name="Liu Q."/>
            <person name="Xin Y.-H."/>
        </authorList>
    </citation>
    <scope>NUCLEOTIDE SEQUENCE [LARGE SCALE GENOMIC DNA]</scope>
    <source>
        <strain evidence="1 2">GP3</strain>
    </source>
</reference>
<evidence type="ECO:0000313" key="1">
    <source>
        <dbReference type="EMBL" id="PXA66220.1"/>
    </source>
</evidence>
<dbReference type="Proteomes" id="UP000246303">
    <property type="component" value="Unassembled WGS sequence"/>
</dbReference>
<evidence type="ECO:0000313" key="2">
    <source>
        <dbReference type="Proteomes" id="UP000246303"/>
    </source>
</evidence>
<dbReference type="InterPro" id="IPR040442">
    <property type="entry name" value="Pyrv_kinase-like_dom_sf"/>
</dbReference>
<accession>A0A2V3DT74</accession>
<dbReference type="InterPro" id="IPR015813">
    <property type="entry name" value="Pyrv/PenolPyrv_kinase-like_dom"/>
</dbReference>
<sequence length="181" mass="20495">MTWKPPSFSVSAMSRASCNWPMCGMRSTPRSLPNLPAPWCWQRQPLDCSSLRLRGRRAHPQCYLRRGTIGNHLLPLNQSVARMKAADDAGDTEGIDFVFNASADAYLRGADREPRELLEAAVERGRAWLEVGAKRILVWTKPWRRHSRPGLGGDWVWPVFLTTRGCNGSPRPPWLMPPLYS</sequence>
<dbReference type="GO" id="GO:0003824">
    <property type="term" value="F:catalytic activity"/>
    <property type="evidence" value="ECO:0007669"/>
    <property type="project" value="InterPro"/>
</dbReference>
<comment type="caution">
    <text evidence="1">The sequence shown here is derived from an EMBL/GenBank/DDBJ whole genome shotgun (WGS) entry which is preliminary data.</text>
</comment>
<gene>
    <name evidence="1" type="ORF">CVS29_05825</name>
</gene>
<dbReference type="SUPFAM" id="SSF51621">
    <property type="entry name" value="Phosphoenolpyruvate/pyruvate domain"/>
    <property type="match status" value="1"/>
</dbReference>
<dbReference type="AlphaFoldDB" id="A0A2V3DT74"/>
<dbReference type="EMBL" id="QHLZ01000003">
    <property type="protein sequence ID" value="PXA66220.1"/>
    <property type="molecule type" value="Genomic_DNA"/>
</dbReference>